<keyword evidence="2" id="KW-1185">Reference proteome</keyword>
<organism evidence="1 2">
    <name type="scientific">Melipona quadrifasciata</name>
    <dbReference type="NCBI Taxonomy" id="166423"/>
    <lineage>
        <taxon>Eukaryota</taxon>
        <taxon>Metazoa</taxon>
        <taxon>Ecdysozoa</taxon>
        <taxon>Arthropoda</taxon>
        <taxon>Hexapoda</taxon>
        <taxon>Insecta</taxon>
        <taxon>Pterygota</taxon>
        <taxon>Neoptera</taxon>
        <taxon>Endopterygota</taxon>
        <taxon>Hymenoptera</taxon>
        <taxon>Apocrita</taxon>
        <taxon>Aculeata</taxon>
        <taxon>Apoidea</taxon>
        <taxon>Anthophila</taxon>
        <taxon>Apidae</taxon>
        <taxon>Melipona</taxon>
    </lineage>
</organism>
<gene>
    <name evidence="1" type="ORF">WN51_12358</name>
</gene>
<sequence length="187" mass="20846">MEFGRFAGPWRVPQLLLLLTIVHHQICRGLILSMLRADNAVQILNVLHGDRKHSSNSLMYTTLRICAKKETIEKNKTDCYAEPTSSLPVNYPVVKSFGSCFLEHGVRQQRAGLLLSCWLDLSRQSSAKGENDAEAVAAGTAQLPCDVEPPVPGDKLHLVIWYKEEADAPIYRIICSSLILGHPVYYS</sequence>
<reference evidence="1 2" key="1">
    <citation type="submission" date="2015-07" db="EMBL/GenBank/DDBJ databases">
        <title>The genome of Melipona quadrifasciata.</title>
        <authorList>
            <person name="Pan H."/>
            <person name="Kapheim K."/>
        </authorList>
    </citation>
    <scope>NUCLEOTIDE SEQUENCE [LARGE SCALE GENOMIC DNA]</scope>
    <source>
        <strain evidence="1">0111107301</strain>
        <tissue evidence="1">Whole body</tissue>
    </source>
</reference>
<dbReference type="Gene3D" id="2.60.40.10">
    <property type="entry name" value="Immunoglobulins"/>
    <property type="match status" value="1"/>
</dbReference>
<dbReference type="EMBL" id="KQ435756">
    <property type="protein sequence ID" value="KOX75928.1"/>
    <property type="molecule type" value="Genomic_DNA"/>
</dbReference>
<evidence type="ECO:0000313" key="1">
    <source>
        <dbReference type="EMBL" id="KOX75928.1"/>
    </source>
</evidence>
<evidence type="ECO:0000313" key="2">
    <source>
        <dbReference type="Proteomes" id="UP000053105"/>
    </source>
</evidence>
<proteinExistence type="predicted"/>
<dbReference type="AlphaFoldDB" id="A0A0N0U5S2"/>
<dbReference type="STRING" id="166423.A0A0N0U5S2"/>
<name>A0A0N0U5S2_9HYME</name>
<accession>A0A0N0U5S2</accession>
<dbReference type="OrthoDB" id="10055806at2759"/>
<dbReference type="Proteomes" id="UP000053105">
    <property type="component" value="Unassembled WGS sequence"/>
</dbReference>
<dbReference type="InterPro" id="IPR013783">
    <property type="entry name" value="Ig-like_fold"/>
</dbReference>
<protein>
    <submittedName>
        <fullName evidence="1">Uncharacterized protein</fullName>
    </submittedName>
</protein>